<evidence type="ECO:0000313" key="2">
    <source>
        <dbReference type="EMBL" id="MCQ4922445.1"/>
    </source>
</evidence>
<organism evidence="2 3">
    <name type="scientific">Tissierella carlieri</name>
    <dbReference type="NCBI Taxonomy" id="689904"/>
    <lineage>
        <taxon>Bacteria</taxon>
        <taxon>Bacillati</taxon>
        <taxon>Bacillota</taxon>
        <taxon>Tissierellia</taxon>
        <taxon>Tissierellales</taxon>
        <taxon>Tissierellaceae</taxon>
        <taxon>Tissierella</taxon>
    </lineage>
</organism>
<dbReference type="Proteomes" id="UP001524478">
    <property type="component" value="Unassembled WGS sequence"/>
</dbReference>
<proteinExistence type="predicted"/>
<dbReference type="EMBL" id="JANGAC010000003">
    <property type="protein sequence ID" value="MCQ4922445.1"/>
    <property type="molecule type" value="Genomic_DNA"/>
</dbReference>
<sequence>MEFYTLLQQKIKAIAIQNNLYDENIIITTNTLTPEEAIGITERKDFPLLNGKEVLIEAKFLDSIGQAYTDSPTAFKGSIKNVLELDLSDNRNKVLFIATLNAILKHLKLIENTIHCKDEEPEKCGKDIARYIQDKFGSVKIGMVGFQPAIIDNLRKKFSIRVLDLDMNNIGKIKYDTLIEDGKVNREEVVKWSDILVVTGSTITNGTILDFLRVKKATLFYGTTIAGVAYLENLDRICFCSK</sequence>
<dbReference type="Gene3D" id="3.40.50.11590">
    <property type="match status" value="1"/>
</dbReference>
<protein>
    <submittedName>
        <fullName evidence="2">DUF364 domain-containing protein</fullName>
    </submittedName>
</protein>
<accession>A0ABT1S7J0</accession>
<evidence type="ECO:0000259" key="1">
    <source>
        <dbReference type="Pfam" id="PF04016"/>
    </source>
</evidence>
<dbReference type="InterPro" id="IPR007161">
    <property type="entry name" value="DUF364"/>
</dbReference>
<dbReference type="Pfam" id="PF04016">
    <property type="entry name" value="DUF364"/>
    <property type="match status" value="1"/>
</dbReference>
<name>A0ABT1S7J0_9FIRM</name>
<feature type="domain" description="Putative heavy-metal chelation" evidence="1">
    <location>
        <begin position="134"/>
        <end position="216"/>
    </location>
</feature>
<dbReference type="RefSeq" id="WP_256310693.1">
    <property type="nucleotide sequence ID" value="NZ_JANGAC010000003.1"/>
</dbReference>
<reference evidence="2 3" key="1">
    <citation type="submission" date="2022-06" db="EMBL/GenBank/DDBJ databases">
        <title>Isolation of gut microbiota from human fecal samples.</title>
        <authorList>
            <person name="Pamer E.G."/>
            <person name="Barat B."/>
            <person name="Waligurski E."/>
            <person name="Medina S."/>
            <person name="Paddock L."/>
            <person name="Mostad J."/>
        </authorList>
    </citation>
    <scope>NUCLEOTIDE SEQUENCE [LARGE SCALE GENOMIC DNA]</scope>
    <source>
        <strain evidence="2 3">DFI.7.95</strain>
    </source>
</reference>
<evidence type="ECO:0000313" key="3">
    <source>
        <dbReference type="Proteomes" id="UP001524478"/>
    </source>
</evidence>
<gene>
    <name evidence="2" type="ORF">NE686_05060</name>
</gene>
<comment type="caution">
    <text evidence="2">The sequence shown here is derived from an EMBL/GenBank/DDBJ whole genome shotgun (WGS) entry which is preliminary data.</text>
</comment>
<dbReference type="SUPFAM" id="SSF159713">
    <property type="entry name" value="Dhaf3308-like"/>
    <property type="match status" value="1"/>
</dbReference>
<keyword evidence="3" id="KW-1185">Reference proteome</keyword>